<dbReference type="STRING" id="247279.NIES1031_20120"/>
<sequence>MERELGGCKQIEQIIPGSIVIVPADISHQSRWNQESEVTLLMLEPSYFSQIACEMDCDRVELVRHFTKSDPHWIGAENSVGNQCNKQSLVY</sequence>
<dbReference type="RefSeq" id="WP_073551246.1">
    <property type="nucleotide sequence ID" value="NZ_CAWMVK010000013.1"/>
</dbReference>
<name>A0A1U7HFV2_9CHRO</name>
<dbReference type="AlphaFoldDB" id="A0A1U7HFV2"/>
<reference evidence="1 2" key="1">
    <citation type="submission" date="2016-11" db="EMBL/GenBank/DDBJ databases">
        <title>Draft Genome Sequences of Nine Cyanobacterial Strains from Diverse Habitats.</title>
        <authorList>
            <person name="Zhu T."/>
            <person name="Hou S."/>
            <person name="Lu X."/>
            <person name="Hess W.R."/>
        </authorList>
    </citation>
    <scope>NUCLEOTIDE SEQUENCE [LARGE SCALE GENOMIC DNA]</scope>
    <source>
        <strain evidence="1 2">5.2 s.c.1</strain>
    </source>
</reference>
<keyword evidence="2" id="KW-1185">Reference proteome</keyword>
<protein>
    <submittedName>
        <fullName evidence="1">Uncharacterized protein</fullName>
    </submittedName>
</protein>
<gene>
    <name evidence="1" type="ORF">NIES1031_20120</name>
</gene>
<comment type="caution">
    <text evidence="1">The sequence shown here is derived from an EMBL/GenBank/DDBJ whole genome shotgun (WGS) entry which is preliminary data.</text>
</comment>
<evidence type="ECO:0000313" key="2">
    <source>
        <dbReference type="Proteomes" id="UP000185984"/>
    </source>
</evidence>
<accession>A0A1U7HFV2</accession>
<organism evidence="1 2">
    <name type="scientific">Chroogloeocystis siderophila 5.2 s.c.1</name>
    <dbReference type="NCBI Taxonomy" id="247279"/>
    <lineage>
        <taxon>Bacteria</taxon>
        <taxon>Bacillati</taxon>
        <taxon>Cyanobacteriota</taxon>
        <taxon>Cyanophyceae</taxon>
        <taxon>Oscillatoriophycideae</taxon>
        <taxon>Chroococcales</taxon>
        <taxon>Chroococcaceae</taxon>
        <taxon>Chroogloeocystis</taxon>
    </lineage>
</organism>
<proteinExistence type="predicted"/>
<dbReference type="EMBL" id="MRCC01000020">
    <property type="protein sequence ID" value="OKH22463.1"/>
    <property type="molecule type" value="Genomic_DNA"/>
</dbReference>
<dbReference type="Proteomes" id="UP000185984">
    <property type="component" value="Unassembled WGS sequence"/>
</dbReference>
<evidence type="ECO:0000313" key="1">
    <source>
        <dbReference type="EMBL" id="OKH22463.1"/>
    </source>
</evidence>